<dbReference type="FunFam" id="3.40.30.10:FF:000039">
    <property type="entry name" value="Glutathione S-transferase domain"/>
    <property type="match status" value="1"/>
</dbReference>
<dbReference type="InterPro" id="IPR036249">
    <property type="entry name" value="Thioredoxin-like_sf"/>
</dbReference>
<dbReference type="Gene3D" id="1.20.1050.10">
    <property type="match status" value="1"/>
</dbReference>
<evidence type="ECO:0000256" key="2">
    <source>
        <dbReference type="ARBA" id="ARBA00022679"/>
    </source>
</evidence>
<dbReference type="CDD" id="cd03047">
    <property type="entry name" value="GST_N_2"/>
    <property type="match status" value="1"/>
</dbReference>
<feature type="domain" description="GST C-terminal" evidence="4">
    <location>
        <begin position="88"/>
        <end position="208"/>
    </location>
</feature>
<dbReference type="EMBL" id="JAAIKB010000008">
    <property type="protein sequence ID" value="NGM22328.1"/>
    <property type="molecule type" value="Genomic_DNA"/>
</dbReference>
<organism evidence="5 6">
    <name type="scientific">Falsiroseomonas algicola</name>
    <dbReference type="NCBI Taxonomy" id="2716930"/>
    <lineage>
        <taxon>Bacteria</taxon>
        <taxon>Pseudomonadati</taxon>
        <taxon>Pseudomonadota</taxon>
        <taxon>Alphaproteobacteria</taxon>
        <taxon>Acetobacterales</taxon>
        <taxon>Roseomonadaceae</taxon>
        <taxon>Falsiroseomonas</taxon>
    </lineage>
</organism>
<dbReference type="PANTHER" id="PTHR44051:SF19">
    <property type="entry name" value="DISULFIDE-BOND OXIDOREDUCTASE YFCG"/>
    <property type="match status" value="1"/>
</dbReference>
<evidence type="ECO:0000313" key="5">
    <source>
        <dbReference type="EMBL" id="NGM22328.1"/>
    </source>
</evidence>
<dbReference type="SUPFAM" id="SSF52833">
    <property type="entry name" value="Thioredoxin-like"/>
    <property type="match status" value="1"/>
</dbReference>
<dbReference type="PROSITE" id="PS50405">
    <property type="entry name" value="GST_CTER"/>
    <property type="match status" value="1"/>
</dbReference>
<protein>
    <submittedName>
        <fullName evidence="5">Glutathione S-transferase family protein</fullName>
    </submittedName>
</protein>
<evidence type="ECO:0000259" key="3">
    <source>
        <dbReference type="PROSITE" id="PS50404"/>
    </source>
</evidence>
<dbReference type="Pfam" id="PF13410">
    <property type="entry name" value="GST_C_2"/>
    <property type="match status" value="1"/>
</dbReference>
<reference evidence="5 6" key="1">
    <citation type="submission" date="2020-03" db="EMBL/GenBank/DDBJ databases">
        <title>Roseomonas stagni sp. nov., isolated from pond water in Japan.</title>
        <authorList>
            <person name="Furuhata K."/>
            <person name="Miyamoto H."/>
            <person name="Goto K."/>
        </authorList>
    </citation>
    <scope>NUCLEOTIDE SEQUENCE [LARGE SCALE GENOMIC DNA]</scope>
    <source>
        <strain evidence="5 6">PeD5</strain>
    </source>
</reference>
<dbReference type="RefSeq" id="WP_164696219.1">
    <property type="nucleotide sequence ID" value="NZ_JAAIKB010000008.1"/>
</dbReference>
<dbReference type="Gene3D" id="3.40.30.10">
    <property type="entry name" value="Glutaredoxin"/>
    <property type="match status" value="1"/>
</dbReference>
<keyword evidence="6" id="KW-1185">Reference proteome</keyword>
<dbReference type="Pfam" id="PF13409">
    <property type="entry name" value="GST_N_2"/>
    <property type="match status" value="1"/>
</dbReference>
<proteinExistence type="inferred from homology"/>
<comment type="similarity">
    <text evidence="1">Belongs to the GST superfamily.</text>
</comment>
<gene>
    <name evidence="5" type="ORF">G3576_20085</name>
</gene>
<accession>A0A6M1LPL1</accession>
<dbReference type="SFLD" id="SFLDS00019">
    <property type="entry name" value="Glutathione_Transferase_(cytos"/>
    <property type="match status" value="1"/>
</dbReference>
<dbReference type="PROSITE" id="PS50404">
    <property type="entry name" value="GST_NTER"/>
    <property type="match status" value="1"/>
</dbReference>
<comment type="caution">
    <text evidence="5">The sequence shown here is derived from an EMBL/GenBank/DDBJ whole genome shotgun (WGS) entry which is preliminary data.</text>
</comment>
<dbReference type="InterPro" id="IPR004045">
    <property type="entry name" value="Glutathione_S-Trfase_N"/>
</dbReference>
<sequence length="208" mass="23641">MLTIWGRASSSNVMKVLWLCEELSIPFTRIDAGGAFGRTKDPDYLAKNPNALVPTIEEPDGFTLWESNSICRYLVRQHAPGHALYPADPRLAADVERWMDWQLASLNRPMTTVFFTYVRIPEAERDWPATHKARAEAEALWAMVDAKVAQHPYLCGDSLTLADIALGPYLHRWFAMPIERAPMPALRAWYDRLMQHPGFQKHLAGPLV</sequence>
<evidence type="ECO:0000259" key="4">
    <source>
        <dbReference type="PROSITE" id="PS50405"/>
    </source>
</evidence>
<feature type="domain" description="GST N-terminal" evidence="3">
    <location>
        <begin position="1"/>
        <end position="82"/>
    </location>
</feature>
<dbReference type="Proteomes" id="UP000475385">
    <property type="component" value="Unassembled WGS sequence"/>
</dbReference>
<dbReference type="GO" id="GO:0016740">
    <property type="term" value="F:transferase activity"/>
    <property type="evidence" value="ECO:0007669"/>
    <property type="project" value="UniProtKB-KW"/>
</dbReference>
<dbReference type="InterPro" id="IPR010987">
    <property type="entry name" value="Glutathione-S-Trfase_C-like"/>
</dbReference>
<dbReference type="SFLD" id="SFLDG01150">
    <property type="entry name" value="Main.1:_Beta-like"/>
    <property type="match status" value="1"/>
</dbReference>
<dbReference type="InterPro" id="IPR036282">
    <property type="entry name" value="Glutathione-S-Trfase_C_sf"/>
</dbReference>
<dbReference type="InterPro" id="IPR040079">
    <property type="entry name" value="Glutathione_S-Trfase"/>
</dbReference>
<evidence type="ECO:0000313" key="6">
    <source>
        <dbReference type="Proteomes" id="UP000475385"/>
    </source>
</evidence>
<dbReference type="SUPFAM" id="SSF47616">
    <property type="entry name" value="GST C-terminal domain-like"/>
    <property type="match status" value="1"/>
</dbReference>
<evidence type="ECO:0000256" key="1">
    <source>
        <dbReference type="ARBA" id="ARBA00007409"/>
    </source>
</evidence>
<keyword evidence="2" id="KW-0808">Transferase</keyword>
<dbReference type="SFLD" id="SFLDG00358">
    <property type="entry name" value="Main_(cytGST)"/>
    <property type="match status" value="1"/>
</dbReference>
<name>A0A6M1LPL1_9PROT</name>
<dbReference type="PANTHER" id="PTHR44051">
    <property type="entry name" value="GLUTATHIONE S-TRANSFERASE-RELATED"/>
    <property type="match status" value="1"/>
</dbReference>
<dbReference type="AlphaFoldDB" id="A0A6M1LPL1"/>